<comment type="subunit">
    <text evidence="2">Homodimer.</text>
</comment>
<dbReference type="Pfam" id="PF00941">
    <property type="entry name" value="FAD_binding_5"/>
    <property type="match status" value="1"/>
</dbReference>
<proteinExistence type="predicted"/>
<reference evidence="11 12" key="1">
    <citation type="submission" date="2016-03" db="EMBL/GenBank/DDBJ databases">
        <title>Cyphomyrmex costatus WGS genome.</title>
        <authorList>
            <person name="Nygaard S."/>
            <person name="Hu H."/>
            <person name="Boomsma J."/>
            <person name="Zhang G."/>
        </authorList>
    </citation>
    <scope>NUCLEOTIDE SEQUENCE [LARGE SCALE GENOMIC DNA]</scope>
    <source>
        <strain evidence="11">MS0001</strain>
        <tissue evidence="11">Whole body</tissue>
    </source>
</reference>
<dbReference type="InterPro" id="IPR016166">
    <property type="entry name" value="FAD-bd_PCMH"/>
</dbReference>
<evidence type="ECO:0000256" key="9">
    <source>
        <dbReference type="ARBA" id="ARBA00023140"/>
    </source>
</evidence>
<feature type="domain" description="FAD-binding PCMH-type" evidence="10">
    <location>
        <begin position="162"/>
        <end position="342"/>
    </location>
</feature>
<keyword evidence="8" id="KW-0408">Iron</keyword>
<evidence type="ECO:0000313" key="11">
    <source>
        <dbReference type="EMBL" id="KYN00530.1"/>
    </source>
</evidence>
<dbReference type="InterPro" id="IPR036683">
    <property type="entry name" value="CO_DH_flav_C_dom_sf"/>
</dbReference>
<protein>
    <submittedName>
        <fullName evidence="11">Xanthine dehydrogenase</fullName>
    </submittedName>
</protein>
<evidence type="ECO:0000256" key="4">
    <source>
        <dbReference type="ARBA" id="ARBA00022630"/>
    </source>
</evidence>
<dbReference type="Gene3D" id="1.10.150.120">
    <property type="entry name" value="[2Fe-2S]-binding domain"/>
    <property type="match status" value="1"/>
</dbReference>
<evidence type="ECO:0000256" key="8">
    <source>
        <dbReference type="ARBA" id="ARBA00023004"/>
    </source>
</evidence>
<evidence type="ECO:0000313" key="12">
    <source>
        <dbReference type="Proteomes" id="UP000078542"/>
    </source>
</evidence>
<dbReference type="STRING" id="456900.A0A151IGH6"/>
<dbReference type="Gene3D" id="3.10.20.30">
    <property type="match status" value="1"/>
</dbReference>
<dbReference type="GO" id="GO:0005506">
    <property type="term" value="F:iron ion binding"/>
    <property type="evidence" value="ECO:0007669"/>
    <property type="project" value="InterPro"/>
</dbReference>
<evidence type="ECO:0000256" key="1">
    <source>
        <dbReference type="ARBA" id="ARBA00004275"/>
    </source>
</evidence>
<dbReference type="Proteomes" id="UP000078542">
    <property type="component" value="Unassembled WGS sequence"/>
</dbReference>
<dbReference type="GO" id="GO:0005777">
    <property type="term" value="C:peroxisome"/>
    <property type="evidence" value="ECO:0007669"/>
    <property type="project" value="UniProtKB-SubCell"/>
</dbReference>
<name>A0A151IGH6_9HYME</name>
<dbReference type="InterPro" id="IPR016208">
    <property type="entry name" value="Ald_Oxase/xanthine_DH-like"/>
</dbReference>
<dbReference type="PROSITE" id="PS00197">
    <property type="entry name" value="2FE2S_FER_1"/>
    <property type="match status" value="1"/>
</dbReference>
<dbReference type="PANTHER" id="PTHR11908">
    <property type="entry name" value="XANTHINE DEHYDROGENASE"/>
    <property type="match status" value="1"/>
</dbReference>
<dbReference type="SMART" id="SM01008">
    <property type="entry name" value="Ald_Xan_dh_C"/>
    <property type="match status" value="1"/>
</dbReference>
<dbReference type="GO" id="GO:0071949">
    <property type="term" value="F:FAD binding"/>
    <property type="evidence" value="ECO:0007669"/>
    <property type="project" value="InterPro"/>
</dbReference>
<dbReference type="InterPro" id="IPR005107">
    <property type="entry name" value="CO_DH_flav_C"/>
</dbReference>
<dbReference type="AlphaFoldDB" id="A0A151IGH6"/>
<dbReference type="Pfam" id="PF03450">
    <property type="entry name" value="CO_deh_flav_C"/>
    <property type="match status" value="1"/>
</dbReference>
<dbReference type="PANTHER" id="PTHR11908:SF132">
    <property type="entry name" value="ALDEHYDE OXIDASE 1-RELATED"/>
    <property type="match status" value="1"/>
</dbReference>
<dbReference type="FunFam" id="3.30.465.10:FF:000013">
    <property type="entry name" value="Aldehyde oxidase"/>
    <property type="match status" value="1"/>
</dbReference>
<dbReference type="Gene3D" id="3.30.465.10">
    <property type="match status" value="1"/>
</dbReference>
<dbReference type="SUPFAM" id="SSF54292">
    <property type="entry name" value="2Fe-2S ferredoxin-like"/>
    <property type="match status" value="1"/>
</dbReference>
<dbReference type="GO" id="GO:0051537">
    <property type="term" value="F:2 iron, 2 sulfur cluster binding"/>
    <property type="evidence" value="ECO:0007669"/>
    <property type="project" value="InterPro"/>
</dbReference>
<keyword evidence="5" id="KW-0479">Metal-binding</keyword>
<accession>A0A151IGH6</accession>
<evidence type="ECO:0000256" key="5">
    <source>
        <dbReference type="ARBA" id="ARBA00022723"/>
    </source>
</evidence>
<evidence type="ECO:0000256" key="7">
    <source>
        <dbReference type="ARBA" id="ARBA00023002"/>
    </source>
</evidence>
<gene>
    <name evidence="11" type="ORF">ALC62_08693</name>
</gene>
<dbReference type="Pfam" id="PF01315">
    <property type="entry name" value="Ald_Xan_dh_C"/>
    <property type="match status" value="1"/>
</dbReference>
<sequence length="673" mass="75752">MCHEGGCGACIVCVIFKDKTIAVNSCLVPVRICNGWNIYTIEGIGTKREGYHKIQAVLADKNGSQCGYCSPGMVMNMYSLGFEESLSAEQIENSFGGNICRCTGYRAIIDAFRVFVTDASPSMMKDIQDIEELYDIKPCPISEMPYVPILYDKQHVNTMLRIKLEDAIFYKVHTIEDLFSIFTNNANATYMLNGGNTANGVYRSSKKDIYIDINNIPDMSNITKTDSTLVLGGNVTLTTALQTFQKYSTETGFKYLEQLVDHIEMIANVPVRNIATIAGNLMLKYEHKEFPSDLFLILETLGTEVHILKSPSDKQSIYLSEFFNLNMHHKVIYSVVLPQLTDQHIYRFYKVMPRAQNARAHVNAGFLFKLDADDKIFFKYYLFIFIIFFKKVLEQPNIIFGGINKDFTHAINTEKLLVDKIIFSSSLLKQTLDVLHAELQPDHVLPDYSPEFRKTLAEGLFYRCILSIKPEKIPPFYLSGGTILKRGLSIGHQFYETNVDIWPVTKPMPKLESIAQTSGKAQYCDDLLPFPREVFCAFVVTNIAKGYISGIDAKQALHMKGVVDFFKADDIPGENLCISAVNGMMSLPEDELLFADKDVSYAGQPVGVIVAETHNLAIEAAKLVQIKYKESSKTKPVLSIEDAINANDKTRIRQSVNIPAKRKGKNCERTTFI</sequence>
<evidence type="ECO:0000256" key="2">
    <source>
        <dbReference type="ARBA" id="ARBA00011738"/>
    </source>
</evidence>
<dbReference type="SUPFAM" id="SSF47741">
    <property type="entry name" value="CO dehydrogenase ISP C-domain like"/>
    <property type="match status" value="1"/>
</dbReference>
<dbReference type="InterPro" id="IPR012675">
    <property type="entry name" value="Beta-grasp_dom_sf"/>
</dbReference>
<evidence type="ECO:0000259" key="10">
    <source>
        <dbReference type="PROSITE" id="PS51387"/>
    </source>
</evidence>
<evidence type="ECO:0000256" key="6">
    <source>
        <dbReference type="ARBA" id="ARBA00022827"/>
    </source>
</evidence>
<dbReference type="InterPro" id="IPR016169">
    <property type="entry name" value="FAD-bd_PCMH_sub2"/>
</dbReference>
<dbReference type="SUPFAM" id="SSF56176">
    <property type="entry name" value="FAD-binding/transporter-associated domain-like"/>
    <property type="match status" value="1"/>
</dbReference>
<dbReference type="InterPro" id="IPR002346">
    <property type="entry name" value="Mopterin_DH_FAD-bd"/>
</dbReference>
<dbReference type="PROSITE" id="PS51387">
    <property type="entry name" value="FAD_PCMH"/>
    <property type="match status" value="1"/>
</dbReference>
<dbReference type="Gene3D" id="3.30.390.50">
    <property type="entry name" value="CO dehydrogenase flavoprotein, C-terminal domain"/>
    <property type="match status" value="1"/>
</dbReference>
<comment type="subcellular location">
    <subcellularLocation>
        <location evidence="1">Peroxisome</location>
    </subcellularLocation>
</comment>
<keyword evidence="7" id="KW-0560">Oxidoreductase</keyword>
<dbReference type="InterPro" id="IPR036010">
    <property type="entry name" value="2Fe-2S_ferredoxin-like_sf"/>
</dbReference>
<keyword evidence="4" id="KW-0285">Flavoprotein</keyword>
<dbReference type="InterPro" id="IPR002888">
    <property type="entry name" value="2Fe-2S-bd"/>
</dbReference>
<dbReference type="SUPFAM" id="SSF55447">
    <property type="entry name" value="CO dehydrogenase flavoprotein C-terminal domain-like"/>
    <property type="match status" value="1"/>
</dbReference>
<keyword evidence="12" id="KW-1185">Reference proteome</keyword>
<keyword evidence="3" id="KW-0500">Molybdenum</keyword>
<keyword evidence="9" id="KW-0576">Peroxisome</keyword>
<dbReference type="InterPro" id="IPR000674">
    <property type="entry name" value="Ald_Oxase/Xan_DH_a/b"/>
</dbReference>
<dbReference type="InterPro" id="IPR036884">
    <property type="entry name" value="2Fe-2S-bd_dom_sf"/>
</dbReference>
<dbReference type="Pfam" id="PF01799">
    <property type="entry name" value="Fer2_2"/>
    <property type="match status" value="1"/>
</dbReference>
<dbReference type="GO" id="GO:0016491">
    <property type="term" value="F:oxidoreductase activity"/>
    <property type="evidence" value="ECO:0007669"/>
    <property type="project" value="UniProtKB-KW"/>
</dbReference>
<dbReference type="InterPro" id="IPR006058">
    <property type="entry name" value="2Fe2S_fd_BS"/>
</dbReference>
<dbReference type="SMART" id="SM01092">
    <property type="entry name" value="CO_deh_flav_C"/>
    <property type="match status" value="1"/>
</dbReference>
<organism evidence="11 12">
    <name type="scientific">Cyphomyrmex costatus</name>
    <dbReference type="NCBI Taxonomy" id="456900"/>
    <lineage>
        <taxon>Eukaryota</taxon>
        <taxon>Metazoa</taxon>
        <taxon>Ecdysozoa</taxon>
        <taxon>Arthropoda</taxon>
        <taxon>Hexapoda</taxon>
        <taxon>Insecta</taxon>
        <taxon>Pterygota</taxon>
        <taxon>Neoptera</taxon>
        <taxon>Endopterygota</taxon>
        <taxon>Hymenoptera</taxon>
        <taxon>Apocrita</taxon>
        <taxon>Aculeata</taxon>
        <taxon>Formicoidea</taxon>
        <taxon>Formicidae</taxon>
        <taxon>Myrmicinae</taxon>
        <taxon>Cyphomyrmex</taxon>
    </lineage>
</organism>
<dbReference type="InterPro" id="IPR036318">
    <property type="entry name" value="FAD-bd_PCMH-like_sf"/>
</dbReference>
<keyword evidence="6" id="KW-0274">FAD</keyword>
<evidence type="ECO:0000256" key="3">
    <source>
        <dbReference type="ARBA" id="ARBA00022505"/>
    </source>
</evidence>
<dbReference type="SUPFAM" id="SSF54665">
    <property type="entry name" value="CO dehydrogenase molybdoprotein N-domain-like"/>
    <property type="match status" value="1"/>
</dbReference>
<dbReference type="EMBL" id="KQ977706">
    <property type="protein sequence ID" value="KYN00530.1"/>
    <property type="molecule type" value="Genomic_DNA"/>
</dbReference>
<dbReference type="Gene3D" id="3.90.1170.50">
    <property type="entry name" value="Aldehyde oxidase/xanthine dehydrogenase, a/b hammerhead"/>
    <property type="match status" value="1"/>
</dbReference>
<dbReference type="InterPro" id="IPR036856">
    <property type="entry name" value="Ald_Oxase/Xan_DH_a/b_sf"/>
</dbReference>